<dbReference type="EC" id="1.11.1.24" evidence="2"/>
<evidence type="ECO:0000256" key="7">
    <source>
        <dbReference type="ARBA" id="ARBA00023284"/>
    </source>
</evidence>
<dbReference type="Gene3D" id="3.40.30.10">
    <property type="entry name" value="Glutaredoxin"/>
    <property type="match status" value="1"/>
</dbReference>
<comment type="function">
    <text evidence="1">Thiol-specific peroxidase that catalyzes the reduction of hydrogen peroxide and organic hydroperoxides to water and alcohols, respectively. Plays a role in cell protection against oxidative stress by detoxifying peroxides and as sensor of hydrogen peroxide-mediated signaling events.</text>
</comment>
<dbReference type="Proteomes" id="UP000278437">
    <property type="component" value="Chromosome"/>
</dbReference>
<comment type="similarity">
    <text evidence="9">Belongs to the peroxiredoxin family. BCP/PrxQ subfamily.</text>
</comment>
<evidence type="ECO:0000256" key="2">
    <source>
        <dbReference type="ARBA" id="ARBA00013017"/>
    </source>
</evidence>
<evidence type="ECO:0000313" key="13">
    <source>
        <dbReference type="EMBL" id="AZQ09487.1"/>
    </source>
</evidence>
<keyword evidence="7" id="KW-0676">Redox-active center</keyword>
<keyword evidence="3 13" id="KW-0575">Peroxidase</keyword>
<evidence type="ECO:0000256" key="5">
    <source>
        <dbReference type="ARBA" id="ARBA00023002"/>
    </source>
</evidence>
<evidence type="ECO:0000256" key="8">
    <source>
        <dbReference type="ARBA" id="ARBA00032824"/>
    </source>
</evidence>
<dbReference type="Pfam" id="PF00578">
    <property type="entry name" value="AhpC-TSA"/>
    <property type="match status" value="1"/>
</dbReference>
<dbReference type="PANTHER" id="PTHR42801:SF7">
    <property type="entry name" value="SLL1159 PROTEIN"/>
    <property type="match status" value="1"/>
</dbReference>
<evidence type="ECO:0000313" key="14">
    <source>
        <dbReference type="Proteomes" id="UP000278437"/>
    </source>
</evidence>
<dbReference type="InterPro" id="IPR000866">
    <property type="entry name" value="AhpC/TSA"/>
</dbReference>
<dbReference type="GO" id="GO:0004601">
    <property type="term" value="F:peroxidase activity"/>
    <property type="evidence" value="ECO:0007669"/>
    <property type="project" value="UniProtKB-KW"/>
</dbReference>
<accession>A0ABN5TPJ6</accession>
<organism evidence="13 14">
    <name type="scientific">Shewanella khirikhana</name>
    <dbReference type="NCBI Taxonomy" id="1965282"/>
    <lineage>
        <taxon>Bacteria</taxon>
        <taxon>Pseudomonadati</taxon>
        <taxon>Pseudomonadota</taxon>
        <taxon>Gammaproteobacteria</taxon>
        <taxon>Alteromonadales</taxon>
        <taxon>Shewanellaceae</taxon>
        <taxon>Shewanella</taxon>
    </lineage>
</organism>
<feature type="domain" description="Thioredoxin" evidence="12">
    <location>
        <begin position="53"/>
        <end position="230"/>
    </location>
</feature>
<proteinExistence type="inferred from homology"/>
<name>A0ABN5TPJ6_9GAMM</name>
<dbReference type="CDD" id="cd02970">
    <property type="entry name" value="PRX_like2"/>
    <property type="match status" value="1"/>
</dbReference>
<evidence type="ECO:0000256" key="4">
    <source>
        <dbReference type="ARBA" id="ARBA00022862"/>
    </source>
</evidence>
<evidence type="ECO:0000256" key="3">
    <source>
        <dbReference type="ARBA" id="ARBA00022559"/>
    </source>
</evidence>
<evidence type="ECO:0000256" key="9">
    <source>
        <dbReference type="ARBA" id="ARBA00038489"/>
    </source>
</evidence>
<keyword evidence="4" id="KW-0049">Antioxidant</keyword>
<evidence type="ECO:0000256" key="6">
    <source>
        <dbReference type="ARBA" id="ARBA00023157"/>
    </source>
</evidence>
<dbReference type="InterPro" id="IPR013766">
    <property type="entry name" value="Thioredoxin_domain"/>
</dbReference>
<keyword evidence="6" id="KW-1015">Disulfide bond</keyword>
<evidence type="ECO:0000256" key="1">
    <source>
        <dbReference type="ARBA" id="ARBA00003330"/>
    </source>
</evidence>
<dbReference type="EMBL" id="CP020373">
    <property type="protein sequence ID" value="AZQ09487.1"/>
    <property type="molecule type" value="Genomic_DNA"/>
</dbReference>
<dbReference type="PANTHER" id="PTHR42801">
    <property type="entry name" value="THIOREDOXIN-DEPENDENT PEROXIDE REDUCTASE"/>
    <property type="match status" value="1"/>
</dbReference>
<dbReference type="SUPFAM" id="SSF52833">
    <property type="entry name" value="Thioredoxin-like"/>
    <property type="match status" value="1"/>
</dbReference>
<reference evidence="14" key="1">
    <citation type="submission" date="2017-03" db="EMBL/GenBank/DDBJ databases">
        <title>Full genome sequence of a non-lethal Shewanella isolate that potentiates virulence of Vibio parahaemolyticus causing acute hepatopancreatic necrosis disease (AHPND) in shrimp.</title>
        <authorList>
            <person name="Prachumwat A."/>
            <person name="Sritunyalucksana K."/>
        </authorList>
    </citation>
    <scope>NUCLEOTIDE SEQUENCE [LARGE SCALE GENOMIC DNA]</scope>
    <source>
        <strain evidence="14">TH2012</strain>
    </source>
</reference>
<gene>
    <name evidence="13" type="primary">bcp_1</name>
    <name evidence="13" type="ORF">STH12_00335</name>
</gene>
<evidence type="ECO:0000259" key="12">
    <source>
        <dbReference type="PROSITE" id="PS51352"/>
    </source>
</evidence>
<evidence type="ECO:0000256" key="10">
    <source>
        <dbReference type="ARBA" id="ARBA00042639"/>
    </source>
</evidence>
<protein>
    <recommendedName>
        <fullName evidence="2">thioredoxin-dependent peroxiredoxin</fullName>
        <ecNumber evidence="2">1.11.1.24</ecNumber>
    </recommendedName>
    <alternativeName>
        <fullName evidence="8">Thioredoxin peroxidase</fullName>
    </alternativeName>
    <alternativeName>
        <fullName evidence="10">Thioredoxin-dependent peroxiredoxin Bcp</fullName>
    </alternativeName>
</protein>
<dbReference type="InterPro" id="IPR036249">
    <property type="entry name" value="Thioredoxin-like_sf"/>
</dbReference>
<dbReference type="InterPro" id="IPR050924">
    <property type="entry name" value="Peroxiredoxin_BCP/PrxQ"/>
</dbReference>
<evidence type="ECO:0000256" key="11">
    <source>
        <dbReference type="ARBA" id="ARBA00049091"/>
    </source>
</evidence>
<sequence>MRTLTQPLRRLASRFGSLANLSSSLLAGVLSLGLLMPASANPIASDEVSVSPLLNGETIPDVRLSDSKGKTVSLKALTESKPTVFFFYRGGWCPFCNNQLGQLKEIEPKLIELGYQLVGISPDSPEKLAASAGERKLDYLLLSDANMEAAKAFGLAFFTSEKTTQTYLSRMKLENPLFKTPQGDERLVLPVPAVYIADKDGLIHFQYVNPNFRVRPAPKLILTAAELALQ</sequence>
<keyword evidence="5 13" id="KW-0560">Oxidoreductase</keyword>
<dbReference type="PROSITE" id="PS51352">
    <property type="entry name" value="THIOREDOXIN_2"/>
    <property type="match status" value="1"/>
</dbReference>
<keyword evidence="14" id="KW-1185">Reference proteome</keyword>
<comment type="catalytic activity">
    <reaction evidence="11">
        <text>a hydroperoxide + [thioredoxin]-dithiol = an alcohol + [thioredoxin]-disulfide + H2O</text>
        <dbReference type="Rhea" id="RHEA:62620"/>
        <dbReference type="Rhea" id="RHEA-COMP:10698"/>
        <dbReference type="Rhea" id="RHEA-COMP:10700"/>
        <dbReference type="ChEBI" id="CHEBI:15377"/>
        <dbReference type="ChEBI" id="CHEBI:29950"/>
        <dbReference type="ChEBI" id="CHEBI:30879"/>
        <dbReference type="ChEBI" id="CHEBI:35924"/>
        <dbReference type="ChEBI" id="CHEBI:50058"/>
        <dbReference type="EC" id="1.11.1.24"/>
    </reaction>
</comment>